<reference evidence="1" key="1">
    <citation type="submission" date="2024-09" db="EMBL/GenBank/DDBJ databases">
        <title>Black Yeasts Isolated from many extreme environments.</title>
        <authorList>
            <person name="Coleine C."/>
            <person name="Stajich J.E."/>
            <person name="Selbmann L."/>
        </authorList>
    </citation>
    <scope>NUCLEOTIDE SEQUENCE</scope>
    <source>
        <strain evidence="1">CCFEE 5737</strain>
    </source>
</reference>
<gene>
    <name evidence="1" type="ORF">LTS18_014801</name>
</gene>
<feature type="non-terminal residue" evidence="1">
    <location>
        <position position="364"/>
    </location>
</feature>
<comment type="caution">
    <text evidence="1">The sequence shown here is derived from an EMBL/GenBank/DDBJ whole genome shotgun (WGS) entry which is preliminary data.</text>
</comment>
<proteinExistence type="predicted"/>
<protein>
    <submittedName>
        <fullName evidence="1">Uncharacterized protein</fullName>
    </submittedName>
</protein>
<keyword evidence="2" id="KW-1185">Reference proteome</keyword>
<dbReference type="Proteomes" id="UP001186974">
    <property type="component" value="Unassembled WGS sequence"/>
</dbReference>
<accession>A0ACC3CUN5</accession>
<evidence type="ECO:0000313" key="1">
    <source>
        <dbReference type="EMBL" id="KAK3045006.1"/>
    </source>
</evidence>
<dbReference type="EMBL" id="JAWDJW010011143">
    <property type="protein sequence ID" value="KAK3045006.1"/>
    <property type="molecule type" value="Genomic_DNA"/>
</dbReference>
<evidence type="ECO:0000313" key="2">
    <source>
        <dbReference type="Proteomes" id="UP001186974"/>
    </source>
</evidence>
<name>A0ACC3CUN5_9PEZI</name>
<organism evidence="1 2">
    <name type="scientific">Coniosporium uncinatum</name>
    <dbReference type="NCBI Taxonomy" id="93489"/>
    <lineage>
        <taxon>Eukaryota</taxon>
        <taxon>Fungi</taxon>
        <taxon>Dikarya</taxon>
        <taxon>Ascomycota</taxon>
        <taxon>Pezizomycotina</taxon>
        <taxon>Dothideomycetes</taxon>
        <taxon>Dothideomycetes incertae sedis</taxon>
        <taxon>Coniosporium</taxon>
    </lineage>
</organism>
<sequence>MLDRFGDYVADQVVTPVRETAGQALAAVLQYLSPDSVKAVFRILRQLILQDGVEKGKDTTKLWQACHGGMLGMKYLVAIRNDLLVHEPELLDGLLEVVIQGLGDFDDDVRAVSAATLIPVAKEVVELRPNSLNGLITILWDSLAALNDDLSTSTGSIMDLLAKLCGYQQVLDAMKKNAAEDPERTFAELVPRLYPFLRHTITTVRAAVLRALLTFIGIEGEGTRDWINGKVLRLVFQNLILERDETVLRLSSQAWSALVNVLAARGAGAFATELAPHIDALISLTVSPIGVPRLAIPLDPSQFIKPSGQPYGPPSNGVQVQRSSPTDGAEPPAKRRRRSDKTQKDALTTTGSHDLDGDMLRGDL</sequence>